<reference evidence="2" key="1">
    <citation type="submission" date="2023-10" db="EMBL/GenBank/DDBJ databases">
        <title>Genome assembly of Pristionchus species.</title>
        <authorList>
            <person name="Yoshida K."/>
            <person name="Sommer R.J."/>
        </authorList>
    </citation>
    <scope>NUCLEOTIDE SEQUENCE</scope>
    <source>
        <strain evidence="2">RS5133</strain>
    </source>
</reference>
<evidence type="ECO:0000256" key="1">
    <source>
        <dbReference type="SAM" id="Phobius"/>
    </source>
</evidence>
<keyword evidence="1" id="KW-1133">Transmembrane helix</keyword>
<keyword evidence="1" id="KW-0472">Membrane</keyword>
<proteinExistence type="predicted"/>
<name>A0AAV5WPB8_9BILA</name>
<gene>
    <name evidence="2" type="ORF">PFISCL1PPCAC_24525</name>
</gene>
<evidence type="ECO:0000313" key="2">
    <source>
        <dbReference type="EMBL" id="GMT33228.1"/>
    </source>
</evidence>
<keyword evidence="1" id="KW-0812">Transmembrane</keyword>
<keyword evidence="3" id="KW-1185">Reference proteome</keyword>
<organism evidence="2 3">
    <name type="scientific">Pristionchus fissidentatus</name>
    <dbReference type="NCBI Taxonomy" id="1538716"/>
    <lineage>
        <taxon>Eukaryota</taxon>
        <taxon>Metazoa</taxon>
        <taxon>Ecdysozoa</taxon>
        <taxon>Nematoda</taxon>
        <taxon>Chromadorea</taxon>
        <taxon>Rhabditida</taxon>
        <taxon>Rhabditina</taxon>
        <taxon>Diplogasteromorpha</taxon>
        <taxon>Diplogasteroidea</taxon>
        <taxon>Neodiplogasteridae</taxon>
        <taxon>Pristionchus</taxon>
    </lineage>
</organism>
<protein>
    <submittedName>
        <fullName evidence="2">Uncharacterized protein</fullName>
    </submittedName>
</protein>
<feature type="transmembrane region" description="Helical" evidence="1">
    <location>
        <begin position="87"/>
        <end position="113"/>
    </location>
</feature>
<evidence type="ECO:0000313" key="3">
    <source>
        <dbReference type="Proteomes" id="UP001432322"/>
    </source>
</evidence>
<accession>A0AAV5WPB8</accession>
<dbReference type="AlphaFoldDB" id="A0AAV5WPB8"/>
<feature type="transmembrane region" description="Helical" evidence="1">
    <location>
        <begin position="119"/>
        <end position="140"/>
    </location>
</feature>
<comment type="caution">
    <text evidence="2">The sequence shown here is derived from an EMBL/GenBank/DDBJ whole genome shotgun (WGS) entry which is preliminary data.</text>
</comment>
<dbReference type="Proteomes" id="UP001432322">
    <property type="component" value="Unassembled WGS sequence"/>
</dbReference>
<sequence length="236" mass="25967">MFPSASYKQGNAFDYTYNISMPAFPSGHPLPTTLFEAPPQIPEQKRPDELENPVVSSVESKDQKVCECSNQVPYSFCGFSNEKLARFFLLFLLVPFCVLDVVFFFLMAIGIGVQDGAPLFMIGLSGMAISTGIAIALFTVKKQVQKNKTLELSILIGVLIGLALVSSLVLLFSIAFLLTLTLKTLSRDSHSRYSNDLEMAHAVIFIVISASLLVGLRTIIKVLFDYRKTIKAGRGQ</sequence>
<feature type="transmembrane region" description="Helical" evidence="1">
    <location>
        <begin position="152"/>
        <end position="179"/>
    </location>
</feature>
<dbReference type="EMBL" id="BTSY01000006">
    <property type="protein sequence ID" value="GMT33228.1"/>
    <property type="molecule type" value="Genomic_DNA"/>
</dbReference>
<feature type="transmembrane region" description="Helical" evidence="1">
    <location>
        <begin position="199"/>
        <end position="224"/>
    </location>
</feature>